<dbReference type="AlphaFoldDB" id="A0A6M4ITN3"/>
<proteinExistence type="inferred from homology"/>
<gene>
    <name evidence="4" type="ORF">HKW67_02100</name>
</gene>
<accession>A0A6M4ITN3</accession>
<dbReference type="GO" id="GO:0016787">
    <property type="term" value="F:hydrolase activity"/>
    <property type="evidence" value="ECO:0007669"/>
    <property type="project" value="UniProtKB-KW"/>
</dbReference>
<evidence type="ECO:0000256" key="1">
    <source>
        <dbReference type="ARBA" id="ARBA00006499"/>
    </source>
</evidence>
<sequence>MPPLVSGTPLTEASYALVLVHGRGGSAEGMLPIAKAAKATDAALVAPVAVGNSWYPKRFLDPREQNEPWLSSALASVGAAVEQVRAAGIPSERIILVGFSQGACLMLEYATMAAKSDVRFGGVAALAGGLIGDPLVARDDRGSLGGTPVLLACGNADGHIPEAIVRSSAEVFRQLGASVDLRIYPGIGHDIVGDEIDALTEMVNTLRGAQ</sequence>
<evidence type="ECO:0000313" key="4">
    <source>
        <dbReference type="EMBL" id="QJR38074.1"/>
    </source>
</evidence>
<dbReference type="InterPro" id="IPR050565">
    <property type="entry name" value="LYPA1-2/EST-like"/>
</dbReference>
<reference evidence="4 5" key="1">
    <citation type="submission" date="2020-05" db="EMBL/GenBank/DDBJ databases">
        <title>Complete genome sequence of Gemmatimonas greenlandica TET16.</title>
        <authorList>
            <person name="Zeng Y."/>
        </authorList>
    </citation>
    <scope>NUCLEOTIDE SEQUENCE [LARGE SCALE GENOMIC DNA]</scope>
    <source>
        <strain evidence="4 5">TET16</strain>
    </source>
</reference>
<dbReference type="Gene3D" id="3.40.50.1820">
    <property type="entry name" value="alpha/beta hydrolase"/>
    <property type="match status" value="1"/>
</dbReference>
<keyword evidence="5" id="KW-1185">Reference proteome</keyword>
<feature type="domain" description="Phospholipase/carboxylesterase/thioesterase" evidence="3">
    <location>
        <begin position="12"/>
        <end position="205"/>
    </location>
</feature>
<dbReference type="InterPro" id="IPR003140">
    <property type="entry name" value="PLipase/COase/thioEstase"/>
</dbReference>
<dbReference type="InterPro" id="IPR029058">
    <property type="entry name" value="AB_hydrolase_fold"/>
</dbReference>
<dbReference type="PANTHER" id="PTHR10655:SF17">
    <property type="entry name" value="LYSOPHOSPHOLIPASE-LIKE PROTEIN 1"/>
    <property type="match status" value="1"/>
</dbReference>
<evidence type="ECO:0000313" key="5">
    <source>
        <dbReference type="Proteomes" id="UP000500938"/>
    </source>
</evidence>
<name>A0A6M4ITN3_9BACT</name>
<dbReference type="EMBL" id="CP053085">
    <property type="protein sequence ID" value="QJR38074.1"/>
    <property type="molecule type" value="Genomic_DNA"/>
</dbReference>
<protein>
    <submittedName>
        <fullName evidence="4">Phospholipase</fullName>
    </submittedName>
</protein>
<dbReference type="Proteomes" id="UP000500938">
    <property type="component" value="Chromosome"/>
</dbReference>
<comment type="similarity">
    <text evidence="1">Belongs to the AB hydrolase superfamily. AB hydrolase 2 family.</text>
</comment>
<evidence type="ECO:0000259" key="3">
    <source>
        <dbReference type="Pfam" id="PF02230"/>
    </source>
</evidence>
<keyword evidence="2" id="KW-0378">Hydrolase</keyword>
<evidence type="ECO:0000256" key="2">
    <source>
        <dbReference type="ARBA" id="ARBA00022801"/>
    </source>
</evidence>
<organism evidence="4 5">
    <name type="scientific">Gemmatimonas groenlandica</name>
    <dbReference type="NCBI Taxonomy" id="2732249"/>
    <lineage>
        <taxon>Bacteria</taxon>
        <taxon>Pseudomonadati</taxon>
        <taxon>Gemmatimonadota</taxon>
        <taxon>Gemmatimonadia</taxon>
        <taxon>Gemmatimonadales</taxon>
        <taxon>Gemmatimonadaceae</taxon>
        <taxon>Gemmatimonas</taxon>
    </lineage>
</organism>
<dbReference type="KEGG" id="ggr:HKW67_02100"/>
<dbReference type="Pfam" id="PF02230">
    <property type="entry name" value="Abhydrolase_2"/>
    <property type="match status" value="1"/>
</dbReference>
<dbReference type="PANTHER" id="PTHR10655">
    <property type="entry name" value="LYSOPHOSPHOLIPASE-RELATED"/>
    <property type="match status" value="1"/>
</dbReference>
<dbReference type="SUPFAM" id="SSF53474">
    <property type="entry name" value="alpha/beta-Hydrolases"/>
    <property type="match status" value="1"/>
</dbReference>